<name>A0A370GPT2_9BACI</name>
<gene>
    <name evidence="2" type="ORF">DFR59_102365</name>
</gene>
<dbReference type="InterPro" id="IPR027461">
    <property type="entry name" value="Carboxypeptidase_A_C_sf"/>
</dbReference>
<reference evidence="2 3" key="1">
    <citation type="submission" date="2018-07" db="EMBL/GenBank/DDBJ databases">
        <title>Genomic Encyclopedia of Type Strains, Phase IV (KMG-IV): sequencing the most valuable type-strain genomes for metagenomic binning, comparative biology and taxonomic classification.</title>
        <authorList>
            <person name="Goeker M."/>
        </authorList>
    </citation>
    <scope>NUCLEOTIDE SEQUENCE [LARGE SCALE GENOMIC DNA]</scope>
    <source>
        <strain evidence="2 3">DSM 25281</strain>
    </source>
</reference>
<evidence type="ECO:0000259" key="1">
    <source>
        <dbReference type="Pfam" id="PF17676"/>
    </source>
</evidence>
<evidence type="ECO:0000313" key="3">
    <source>
        <dbReference type="Proteomes" id="UP000255326"/>
    </source>
</evidence>
<dbReference type="EMBL" id="QQAY01000002">
    <property type="protein sequence ID" value="RDI45732.1"/>
    <property type="molecule type" value="Genomic_DNA"/>
</dbReference>
<keyword evidence="2" id="KW-0378">Hydrolase</keyword>
<dbReference type="Proteomes" id="UP000255326">
    <property type="component" value="Unassembled WGS sequence"/>
</dbReference>
<sequence length="75" mass="8251">ENTSGILFGRSSANQPVNGYTAEDIYQELADELGIPIIYDVDCGHVPPQITFVNGAYAEVEVKDGKGLVRQYFKE</sequence>
<accession>A0A370GPT2</accession>
<proteinExistence type="predicted"/>
<keyword evidence="3" id="KW-1185">Reference proteome</keyword>
<dbReference type="InterPro" id="IPR040921">
    <property type="entry name" value="Peptidase_S66C"/>
</dbReference>
<feature type="domain" description="LD-carboxypeptidase C-terminal" evidence="1">
    <location>
        <begin position="2"/>
        <end position="60"/>
    </location>
</feature>
<dbReference type="GO" id="GO:0004180">
    <property type="term" value="F:carboxypeptidase activity"/>
    <property type="evidence" value="ECO:0007669"/>
    <property type="project" value="UniProtKB-KW"/>
</dbReference>
<comment type="caution">
    <text evidence="2">The sequence shown here is derived from an EMBL/GenBank/DDBJ whole genome shotgun (WGS) entry which is preliminary data.</text>
</comment>
<evidence type="ECO:0000313" key="2">
    <source>
        <dbReference type="EMBL" id="RDI45732.1"/>
    </source>
</evidence>
<dbReference type="Pfam" id="PF17676">
    <property type="entry name" value="Peptidase_S66C"/>
    <property type="match status" value="1"/>
</dbReference>
<keyword evidence="2" id="KW-0121">Carboxypeptidase</keyword>
<protein>
    <submittedName>
        <fullName evidence="2">LD-carboxypeptidase</fullName>
    </submittedName>
</protein>
<organism evidence="2 3">
    <name type="scientific">Falsibacillus pallidus</name>
    <dbReference type="NCBI Taxonomy" id="493781"/>
    <lineage>
        <taxon>Bacteria</taxon>
        <taxon>Bacillati</taxon>
        <taxon>Bacillota</taxon>
        <taxon>Bacilli</taxon>
        <taxon>Bacillales</taxon>
        <taxon>Bacillaceae</taxon>
        <taxon>Falsibacillus</taxon>
    </lineage>
</organism>
<keyword evidence="2" id="KW-0645">Protease</keyword>
<dbReference type="Gene3D" id="3.50.30.60">
    <property type="entry name" value="LD-carboxypeptidase A C-terminal domain-like"/>
    <property type="match status" value="1"/>
</dbReference>
<dbReference type="AlphaFoldDB" id="A0A370GPT2"/>
<dbReference type="SUPFAM" id="SSF141986">
    <property type="entry name" value="LD-carboxypeptidase A C-terminal domain-like"/>
    <property type="match status" value="1"/>
</dbReference>
<feature type="non-terminal residue" evidence="2">
    <location>
        <position position="1"/>
    </location>
</feature>